<evidence type="ECO:0000256" key="2">
    <source>
        <dbReference type="PROSITE-ProRule" id="PRU00285"/>
    </source>
</evidence>
<feature type="region of interest" description="Disordered" evidence="4">
    <location>
        <begin position="80"/>
        <end position="113"/>
    </location>
</feature>
<dbReference type="PANTHER" id="PTHR11527">
    <property type="entry name" value="HEAT-SHOCK PROTEIN 20 FAMILY MEMBER"/>
    <property type="match status" value="1"/>
</dbReference>
<name>A0AAW0DXP7_9AGAR</name>
<feature type="domain" description="SHSP" evidence="5">
    <location>
        <begin position="42"/>
        <end position="203"/>
    </location>
</feature>
<sequence length="203" mass="21951">MSIRQLLNEFRPLFRMLEDPITRSPASFGLRTRPFLDDPFFNAPIISRPAVDVSEDGNKYIVEADLPGVKKENVEVRIGDGGHSITIQGKTSSKPAEAPESNNDPQNSTDASTEGGHVFLQSILFGNSSTDHLYLAPGSIVKSSQSNQLSTERQLFSNASFTRTVWLPQPVDGSGVAAKLNDGVLTITIPKAEDKGSVVVPVE</sequence>
<dbReference type="PROSITE" id="PS01031">
    <property type="entry name" value="SHSP"/>
    <property type="match status" value="1"/>
</dbReference>
<dbReference type="EMBL" id="JAYKXP010000006">
    <property type="protein sequence ID" value="KAK7056815.1"/>
    <property type="molecule type" value="Genomic_DNA"/>
</dbReference>
<dbReference type="InterPro" id="IPR031107">
    <property type="entry name" value="Small_HSP"/>
</dbReference>
<dbReference type="Proteomes" id="UP001383192">
    <property type="component" value="Unassembled WGS sequence"/>
</dbReference>
<dbReference type="InterPro" id="IPR002068">
    <property type="entry name" value="A-crystallin/Hsp20_dom"/>
</dbReference>
<evidence type="ECO:0000313" key="7">
    <source>
        <dbReference type="Proteomes" id="UP001383192"/>
    </source>
</evidence>
<organism evidence="6 7">
    <name type="scientific">Paramarasmius palmivorus</name>
    <dbReference type="NCBI Taxonomy" id="297713"/>
    <lineage>
        <taxon>Eukaryota</taxon>
        <taxon>Fungi</taxon>
        <taxon>Dikarya</taxon>
        <taxon>Basidiomycota</taxon>
        <taxon>Agaricomycotina</taxon>
        <taxon>Agaricomycetes</taxon>
        <taxon>Agaricomycetidae</taxon>
        <taxon>Agaricales</taxon>
        <taxon>Marasmiineae</taxon>
        <taxon>Marasmiaceae</taxon>
        <taxon>Paramarasmius</taxon>
    </lineage>
</organism>
<protein>
    <recommendedName>
        <fullName evidence="5">SHSP domain-containing protein</fullName>
    </recommendedName>
</protein>
<accession>A0AAW0DXP7</accession>
<reference evidence="6 7" key="1">
    <citation type="submission" date="2024-01" db="EMBL/GenBank/DDBJ databases">
        <title>A draft genome for a cacao thread blight-causing isolate of Paramarasmius palmivorus.</title>
        <authorList>
            <person name="Baruah I.K."/>
            <person name="Bukari Y."/>
            <person name="Amoako-Attah I."/>
            <person name="Meinhardt L.W."/>
            <person name="Bailey B.A."/>
            <person name="Cohen S.P."/>
        </authorList>
    </citation>
    <scope>NUCLEOTIDE SEQUENCE [LARGE SCALE GENOMIC DNA]</scope>
    <source>
        <strain evidence="6 7">GH-12</strain>
    </source>
</reference>
<dbReference type="CDD" id="cd06464">
    <property type="entry name" value="ACD_sHsps-like"/>
    <property type="match status" value="1"/>
</dbReference>
<dbReference type="SUPFAM" id="SSF49764">
    <property type="entry name" value="HSP20-like chaperones"/>
    <property type="match status" value="1"/>
</dbReference>
<keyword evidence="7" id="KW-1185">Reference proteome</keyword>
<evidence type="ECO:0000259" key="5">
    <source>
        <dbReference type="PROSITE" id="PS01031"/>
    </source>
</evidence>
<evidence type="ECO:0000256" key="1">
    <source>
        <dbReference type="ARBA" id="ARBA00023016"/>
    </source>
</evidence>
<feature type="compositionally biased region" description="Polar residues" evidence="4">
    <location>
        <begin position="85"/>
        <end position="112"/>
    </location>
</feature>
<proteinExistence type="inferred from homology"/>
<comment type="caution">
    <text evidence="6">The sequence shown here is derived from an EMBL/GenBank/DDBJ whole genome shotgun (WGS) entry which is preliminary data.</text>
</comment>
<dbReference type="Pfam" id="PF00011">
    <property type="entry name" value="HSP20"/>
    <property type="match status" value="2"/>
</dbReference>
<evidence type="ECO:0000313" key="6">
    <source>
        <dbReference type="EMBL" id="KAK7056815.1"/>
    </source>
</evidence>
<dbReference type="Gene3D" id="2.60.40.790">
    <property type="match status" value="1"/>
</dbReference>
<comment type="similarity">
    <text evidence="2 3">Belongs to the small heat shock protein (HSP20) family.</text>
</comment>
<evidence type="ECO:0000256" key="4">
    <source>
        <dbReference type="SAM" id="MobiDB-lite"/>
    </source>
</evidence>
<dbReference type="AlphaFoldDB" id="A0AAW0DXP7"/>
<keyword evidence="1" id="KW-0346">Stress response</keyword>
<gene>
    <name evidence="6" type="ORF">VNI00_002532</name>
</gene>
<dbReference type="InterPro" id="IPR008978">
    <property type="entry name" value="HSP20-like_chaperone"/>
</dbReference>
<evidence type="ECO:0000256" key="3">
    <source>
        <dbReference type="RuleBase" id="RU003616"/>
    </source>
</evidence>